<organism evidence="1 2">
    <name type="scientific">Achromobacter insolitus</name>
    <dbReference type="NCBI Taxonomy" id="217204"/>
    <lineage>
        <taxon>Bacteria</taxon>
        <taxon>Pseudomonadati</taxon>
        <taxon>Pseudomonadota</taxon>
        <taxon>Betaproteobacteria</taxon>
        <taxon>Burkholderiales</taxon>
        <taxon>Alcaligenaceae</taxon>
        <taxon>Achromobacter</taxon>
    </lineage>
</organism>
<dbReference type="AlphaFoldDB" id="A0A6S7EXM5"/>
<proteinExistence type="predicted"/>
<keyword evidence="2" id="KW-1185">Reference proteome</keyword>
<evidence type="ECO:0008006" key="3">
    <source>
        <dbReference type="Google" id="ProtNLM"/>
    </source>
</evidence>
<evidence type="ECO:0000313" key="2">
    <source>
        <dbReference type="Proteomes" id="UP000494183"/>
    </source>
</evidence>
<reference evidence="1 2" key="1">
    <citation type="submission" date="2020-04" db="EMBL/GenBank/DDBJ databases">
        <authorList>
            <person name="De Canck E."/>
        </authorList>
    </citation>
    <scope>NUCLEOTIDE SEQUENCE [LARGE SCALE GENOMIC DNA]</scope>
    <source>
        <strain evidence="1 2">LMG 6000</strain>
    </source>
</reference>
<dbReference type="GO" id="GO:0016627">
    <property type="term" value="F:oxidoreductase activity, acting on the CH-CH group of donors"/>
    <property type="evidence" value="ECO:0007669"/>
    <property type="project" value="InterPro"/>
</dbReference>
<dbReference type="Proteomes" id="UP000494183">
    <property type="component" value="Unassembled WGS sequence"/>
</dbReference>
<gene>
    <name evidence="1" type="ORF">LMG6000_01298</name>
</gene>
<dbReference type="InterPro" id="IPR009100">
    <property type="entry name" value="AcylCoA_DH/oxidase_NM_dom_sf"/>
</dbReference>
<sequence>MTDLPGSASLLESPLHALKLLLARVREPSNPGLALRMLVDHDLDQLPLPGQGDTLGRWQALACVASVDLSLAKLFEGHTDALAIMAELSVPAPSLTVPSMAASAMPDVAHDHRLWGVWCAEPPDHRVTILSMPDGSATLSGVKAWCSGAASLSHAVVSGWNADGESCLAAVALDQAGVTITNQGWHAVGMRASGSVDVIFDKAVGVAVGPPGAYLRRPGFLHGGAGVAACWYGGLNHVADALRAALSPAFSAGSCDAHRLAHLGAVDVAMVQARAALRDAAGHIDAHPQDDCALACARARLAVESAASQVMERASRALGAGPLCRDAAFAQLMADLPVFIRQSHAERDQAAHGAVVLRQDTSWAL</sequence>
<dbReference type="Gene3D" id="2.40.110.10">
    <property type="entry name" value="Butyryl-CoA Dehydrogenase, subunit A, domain 2"/>
    <property type="match status" value="1"/>
</dbReference>
<evidence type="ECO:0000313" key="1">
    <source>
        <dbReference type="EMBL" id="CAB3930244.1"/>
    </source>
</evidence>
<name>A0A6S7EXM5_9BURK</name>
<dbReference type="InterPro" id="IPR046373">
    <property type="entry name" value="Acyl-CoA_Oxase/DH_mid-dom_sf"/>
</dbReference>
<protein>
    <recommendedName>
        <fullName evidence="3">Acyl-CoA dehydrogenase</fullName>
    </recommendedName>
</protein>
<dbReference type="EMBL" id="CADILH010000002">
    <property type="protein sequence ID" value="CAB3930244.1"/>
    <property type="molecule type" value="Genomic_DNA"/>
</dbReference>
<dbReference type="SUPFAM" id="SSF56645">
    <property type="entry name" value="Acyl-CoA dehydrogenase NM domain-like"/>
    <property type="match status" value="1"/>
</dbReference>
<accession>A0A6S7EXM5</accession>